<dbReference type="SUPFAM" id="SSF56801">
    <property type="entry name" value="Acetyl-CoA synthetase-like"/>
    <property type="match status" value="1"/>
</dbReference>
<dbReference type="GO" id="GO:0005778">
    <property type="term" value="C:peroxisomal membrane"/>
    <property type="evidence" value="ECO:0007669"/>
    <property type="project" value="UniProtKB-SubCell"/>
</dbReference>
<keyword evidence="10" id="KW-0547">Nucleotide-binding</keyword>
<evidence type="ECO:0000256" key="4">
    <source>
        <dbReference type="ARBA" id="ARBA00006432"/>
    </source>
</evidence>
<name>A0A1V2L2G4_CYBFA</name>
<evidence type="ECO:0000256" key="13">
    <source>
        <dbReference type="ARBA" id="ARBA00023055"/>
    </source>
</evidence>
<dbReference type="Pfam" id="PF00501">
    <property type="entry name" value="AMP-binding"/>
    <property type="match status" value="1"/>
</dbReference>
<dbReference type="Gene3D" id="3.40.50.12780">
    <property type="entry name" value="N-terminal domain of ligase-like"/>
    <property type="match status" value="1"/>
</dbReference>
<keyword evidence="23" id="KW-1185">Reference proteome</keyword>
<evidence type="ECO:0000256" key="5">
    <source>
        <dbReference type="ARBA" id="ARBA00022448"/>
    </source>
</evidence>
<dbReference type="Proteomes" id="UP000189513">
    <property type="component" value="Unassembled WGS sequence"/>
</dbReference>
<evidence type="ECO:0000256" key="10">
    <source>
        <dbReference type="ARBA" id="ARBA00022741"/>
    </source>
</evidence>
<evidence type="ECO:0000256" key="3">
    <source>
        <dbReference type="ARBA" id="ARBA00004651"/>
    </source>
</evidence>
<dbReference type="GO" id="GO:0005811">
    <property type="term" value="C:lipid droplet"/>
    <property type="evidence" value="ECO:0007669"/>
    <property type="project" value="UniProtKB-SubCell"/>
</dbReference>
<organism evidence="22 23">
    <name type="scientific">Cyberlindnera fabianii</name>
    <name type="common">Yeast</name>
    <name type="synonym">Hansenula fabianii</name>
    <dbReference type="NCBI Taxonomy" id="36022"/>
    <lineage>
        <taxon>Eukaryota</taxon>
        <taxon>Fungi</taxon>
        <taxon>Dikarya</taxon>
        <taxon>Ascomycota</taxon>
        <taxon>Saccharomycotina</taxon>
        <taxon>Saccharomycetes</taxon>
        <taxon>Phaffomycetales</taxon>
        <taxon>Phaffomycetaceae</taxon>
        <taxon>Cyberlindnera</taxon>
    </lineage>
</organism>
<evidence type="ECO:0000256" key="8">
    <source>
        <dbReference type="ARBA" id="ARBA00022677"/>
    </source>
</evidence>
<evidence type="ECO:0000256" key="1">
    <source>
        <dbReference type="ARBA" id="ARBA00004502"/>
    </source>
</evidence>
<gene>
    <name evidence="22" type="ORF">BON22_4179</name>
</gene>
<reference evidence="23" key="1">
    <citation type="journal article" date="2017" name="Genome Announc.">
        <title>Genome sequences of Cyberlindnera fabianii 65, Pichia kudriavzevii 129, and Saccharomyces cerevisiae 131 isolated from fermented masau fruits in Zimbabwe.</title>
        <authorList>
            <person name="van Rijswijck I.M.H."/>
            <person name="Derks M.F.L."/>
            <person name="Abee T."/>
            <person name="de Ridder D."/>
            <person name="Smid E.J."/>
        </authorList>
    </citation>
    <scope>NUCLEOTIDE SEQUENCE [LARGE SCALE GENOMIC DNA]</scope>
    <source>
        <strain evidence="23">65</strain>
    </source>
</reference>
<evidence type="ECO:0000256" key="7">
    <source>
        <dbReference type="ARBA" id="ARBA00022598"/>
    </source>
</evidence>
<dbReference type="PANTHER" id="PTHR43107">
    <property type="entry name" value="LONG-CHAIN FATTY ACID TRANSPORT PROTEIN"/>
    <property type="match status" value="1"/>
</dbReference>
<dbReference type="GO" id="GO:0005324">
    <property type="term" value="F:long-chain fatty acid transmembrane transporter activity"/>
    <property type="evidence" value="ECO:0007669"/>
    <property type="project" value="TreeGrafter"/>
</dbReference>
<dbReference type="Gene3D" id="3.30.300.30">
    <property type="match status" value="1"/>
</dbReference>
<evidence type="ECO:0000256" key="16">
    <source>
        <dbReference type="ARBA" id="ARBA00051585"/>
    </source>
</evidence>
<dbReference type="AlphaFoldDB" id="A0A1V2L2G4"/>
<keyword evidence="13" id="KW-0445">Lipid transport</keyword>
<dbReference type="Pfam" id="PF13193">
    <property type="entry name" value="AMP-binding_C"/>
    <property type="match status" value="1"/>
</dbReference>
<protein>
    <recommendedName>
        <fullName evidence="18">Very long-chain fatty acid transport protein</fullName>
    </recommendedName>
    <alternativeName>
        <fullName evidence="19">Very-long-chain acyl-CoA synthetase</fullName>
    </alternativeName>
</protein>
<dbReference type="FunFam" id="3.30.300.30:FF:000020">
    <property type="entry name" value="Long-chain fatty acid transporter"/>
    <property type="match status" value="1"/>
</dbReference>
<comment type="catalytic activity">
    <reaction evidence="16">
        <text>a very long-chain fatty acid + ATP + CoA = a very long-chain fatty acyl-CoA + AMP + diphosphate</text>
        <dbReference type="Rhea" id="RHEA:54536"/>
        <dbReference type="ChEBI" id="CHEBI:30616"/>
        <dbReference type="ChEBI" id="CHEBI:33019"/>
        <dbReference type="ChEBI" id="CHEBI:57287"/>
        <dbReference type="ChEBI" id="CHEBI:58950"/>
        <dbReference type="ChEBI" id="CHEBI:138261"/>
        <dbReference type="ChEBI" id="CHEBI:456215"/>
    </reaction>
</comment>
<dbReference type="GO" id="GO:0005524">
    <property type="term" value="F:ATP binding"/>
    <property type="evidence" value="ECO:0007669"/>
    <property type="project" value="UniProtKB-KW"/>
</dbReference>
<dbReference type="InterPro" id="IPR020845">
    <property type="entry name" value="AMP-binding_CS"/>
</dbReference>
<dbReference type="EMBL" id="MPUK01000009">
    <property type="protein sequence ID" value="ONH65755.1"/>
    <property type="molecule type" value="Genomic_DNA"/>
</dbReference>
<evidence type="ECO:0000256" key="12">
    <source>
        <dbReference type="ARBA" id="ARBA00022989"/>
    </source>
</evidence>
<evidence type="ECO:0000256" key="17">
    <source>
        <dbReference type="ARBA" id="ARBA00060276"/>
    </source>
</evidence>
<evidence type="ECO:0000256" key="14">
    <source>
        <dbReference type="ARBA" id="ARBA00023136"/>
    </source>
</evidence>
<keyword evidence="11" id="KW-0067">ATP-binding</keyword>
<dbReference type="FunFam" id="3.40.50.12780:FF:000019">
    <property type="entry name" value="Long-chain fatty acid transporter"/>
    <property type="match status" value="1"/>
</dbReference>
<keyword evidence="9" id="KW-0812">Transmembrane</keyword>
<evidence type="ECO:0000256" key="18">
    <source>
        <dbReference type="ARBA" id="ARBA00068795"/>
    </source>
</evidence>
<keyword evidence="6" id="KW-1003">Cell membrane</keyword>
<dbReference type="GO" id="GO:0044539">
    <property type="term" value="P:long-chain fatty acid import into cell"/>
    <property type="evidence" value="ECO:0007669"/>
    <property type="project" value="TreeGrafter"/>
</dbReference>
<keyword evidence="8" id="KW-0551">Lipid droplet</keyword>
<dbReference type="OMA" id="CELCEPN"/>
<dbReference type="PROSITE" id="PS00455">
    <property type="entry name" value="AMP_BINDING"/>
    <property type="match status" value="1"/>
</dbReference>
<keyword evidence="12" id="KW-1133">Transmembrane helix</keyword>
<evidence type="ECO:0000256" key="11">
    <source>
        <dbReference type="ARBA" id="ARBA00022840"/>
    </source>
</evidence>
<feature type="domain" description="AMP-dependent synthetase/ligase" evidence="20">
    <location>
        <begin position="53"/>
        <end position="382"/>
    </location>
</feature>
<comment type="similarity">
    <text evidence="4">Belongs to the ATP-dependent AMP-binding enzyme family.</text>
</comment>
<keyword evidence="14" id="KW-0472">Membrane</keyword>
<evidence type="ECO:0000313" key="22">
    <source>
        <dbReference type="EMBL" id="ONH65755.1"/>
    </source>
</evidence>
<evidence type="ECO:0000256" key="6">
    <source>
        <dbReference type="ARBA" id="ARBA00022475"/>
    </source>
</evidence>
<evidence type="ECO:0000256" key="2">
    <source>
        <dbReference type="ARBA" id="ARBA00004585"/>
    </source>
</evidence>
<accession>A0A1V2L2G4</accession>
<comment type="function">
    <text evidence="17">Acyl-CoA synthetase required for both the import of long chain fatty acids (LCFAs) (C14-C18) and the activation very long chain fatty acids (VLCFAs) (C20-C26) by esterification of the fatty acids into metabolically active CoA-thioesters for subsequent degradation or incorporation into phospholipids. The transport and fatty acyl-CoA synthetase activities are genetically separable and are thus independent activities. Esterifies VLCFAs in the peroxisome matrix. The VLCFAs are actively transported into peroxisomes by a PXA1-PXA2 heterodimeric transporter in the peroxisomal membrane.</text>
</comment>
<evidence type="ECO:0000259" key="20">
    <source>
        <dbReference type="Pfam" id="PF00501"/>
    </source>
</evidence>
<dbReference type="PANTHER" id="PTHR43107:SF15">
    <property type="entry name" value="FATTY ACID TRANSPORT PROTEIN 3, ISOFORM A"/>
    <property type="match status" value="1"/>
</dbReference>
<keyword evidence="5" id="KW-0813">Transport</keyword>
<evidence type="ECO:0000256" key="9">
    <source>
        <dbReference type="ARBA" id="ARBA00022692"/>
    </source>
</evidence>
<dbReference type="InterPro" id="IPR042099">
    <property type="entry name" value="ANL_N_sf"/>
</dbReference>
<comment type="caution">
    <text evidence="22">The sequence shown here is derived from an EMBL/GenBank/DDBJ whole genome shotgun (WGS) entry which is preliminary data.</text>
</comment>
<evidence type="ECO:0000256" key="15">
    <source>
        <dbReference type="ARBA" id="ARBA00023140"/>
    </source>
</evidence>
<dbReference type="InterPro" id="IPR000873">
    <property type="entry name" value="AMP-dep_synth/lig_dom"/>
</dbReference>
<dbReference type="InterPro" id="IPR025110">
    <property type="entry name" value="AMP-bd_C"/>
</dbReference>
<feature type="domain" description="AMP-binding enzyme C-terminal" evidence="21">
    <location>
        <begin position="511"/>
        <end position="583"/>
    </location>
</feature>
<dbReference type="VEuPathDB" id="FungiDB:BON22_4179"/>
<dbReference type="GO" id="GO:0004467">
    <property type="term" value="F:long-chain fatty acid-CoA ligase activity"/>
    <property type="evidence" value="ECO:0007669"/>
    <property type="project" value="TreeGrafter"/>
</dbReference>
<evidence type="ECO:0000259" key="21">
    <source>
        <dbReference type="Pfam" id="PF13193"/>
    </source>
</evidence>
<dbReference type="STRING" id="36022.A0A1V2L2G4"/>
<evidence type="ECO:0000313" key="23">
    <source>
        <dbReference type="Proteomes" id="UP000189513"/>
    </source>
</evidence>
<keyword evidence="15" id="KW-0576">Peroxisome</keyword>
<sequence length="634" mass="72150">MDFIQHVTYTISQWDKDNQVSGDLQLIQYVIRRAIKHAFNMLRSRNSYWYVFEGTVNSHPKNRALVFAKPTGLPGDAGFEIQEWTFQELYDQILRLSHILVHTYGVTEDDTIAIDCTNKPLFILLWFACWNIGATPAFLNFNNQGTPLVHCIKVANIKKVFIDPECAHIVKGSEEQIYTAIPDVQLNYLNEDFLLKEIKDPNALKFRQLDSKRRAEDHDYNTAALIYTSGTTGLPKSAIMSWRKAVFGTALYAYIVKLGSNETVFTSMPLYHSTASVLGICSAWNRGACVALSTKFSTSTIWTQVKLTKSTHLQYVGEVCRYLLNSKPHPDERKHCLRVAYGNGLRNDIWKEFKDRFNIPAIGEFYAATESPLALTSFQEGDFGIGACRNYGKLIQMILQFQQTLIKMDPEDNSVEWRDPVTGLCKVAPVGEPGELLMNIFIPKRPETMFQGYLGNKKETNSKILRDVFRKGDAWFRSGDLLKSDEYGLWYFVDRLGDTFRWKSENVSATEVEAQLTKVPGVSEVVVVGVKVPNHEGRAGFAVIETKENVAQQEVLDNLLQSIELPRYAVPIFIKFVKEIIHSDNHKTLKRSYREQVLPKGSSGDEVLYWLKNGHYEELTLSDWNVICAGKAKL</sequence>
<proteinExistence type="inferred from homology"/>
<comment type="subcellular location">
    <subcellularLocation>
        <location evidence="3">Cell membrane</location>
        <topology evidence="3">Multi-pass membrane protein</topology>
    </subcellularLocation>
    <subcellularLocation>
        <location evidence="1">Lipid droplet</location>
    </subcellularLocation>
    <subcellularLocation>
        <location evidence="2">Peroxisome membrane</location>
        <topology evidence="2">Multi-pass membrane protein</topology>
    </subcellularLocation>
</comment>
<dbReference type="InterPro" id="IPR045851">
    <property type="entry name" value="AMP-bd_C_sf"/>
</dbReference>
<evidence type="ECO:0000256" key="19">
    <source>
        <dbReference type="ARBA" id="ARBA00078285"/>
    </source>
</evidence>
<keyword evidence="7" id="KW-0436">Ligase</keyword>
<dbReference type="GO" id="GO:0009898">
    <property type="term" value="C:cytoplasmic side of plasma membrane"/>
    <property type="evidence" value="ECO:0007669"/>
    <property type="project" value="TreeGrafter"/>
</dbReference>